<dbReference type="SMART" id="SM00028">
    <property type="entry name" value="TPR"/>
    <property type="match status" value="4"/>
</dbReference>
<evidence type="ECO:0000313" key="1">
    <source>
        <dbReference type="EMBL" id="CAA2994596.1"/>
    </source>
</evidence>
<dbReference type="InterPro" id="IPR019734">
    <property type="entry name" value="TPR_rpt"/>
</dbReference>
<dbReference type="Gramene" id="OE9A098382T1">
    <property type="protein sequence ID" value="OE9A098382C1"/>
    <property type="gene ID" value="OE9A098382"/>
</dbReference>
<dbReference type="InterPro" id="IPR011990">
    <property type="entry name" value="TPR-like_helical_dom_sf"/>
</dbReference>
<dbReference type="PANTHER" id="PTHR46284:SF1">
    <property type="entry name" value="PROTEIN KINESIN LIGHT CHAIN-RELATED 2"/>
    <property type="match status" value="1"/>
</dbReference>
<proteinExistence type="predicted"/>
<organism evidence="1 2">
    <name type="scientific">Olea europaea subsp. europaea</name>
    <dbReference type="NCBI Taxonomy" id="158383"/>
    <lineage>
        <taxon>Eukaryota</taxon>
        <taxon>Viridiplantae</taxon>
        <taxon>Streptophyta</taxon>
        <taxon>Embryophyta</taxon>
        <taxon>Tracheophyta</taxon>
        <taxon>Spermatophyta</taxon>
        <taxon>Magnoliopsida</taxon>
        <taxon>eudicotyledons</taxon>
        <taxon>Gunneridae</taxon>
        <taxon>Pentapetalae</taxon>
        <taxon>asterids</taxon>
        <taxon>lamiids</taxon>
        <taxon>Lamiales</taxon>
        <taxon>Oleaceae</taxon>
        <taxon>Oleeae</taxon>
        <taxon>Olea</taxon>
    </lineage>
</organism>
<protein>
    <submittedName>
        <fullName evidence="1">Tetratricopeptide repeat 28-like</fullName>
    </submittedName>
</protein>
<dbReference type="SUPFAM" id="SSF48452">
    <property type="entry name" value="TPR-like"/>
    <property type="match status" value="1"/>
</dbReference>
<reference evidence="1 2" key="1">
    <citation type="submission" date="2019-12" db="EMBL/GenBank/DDBJ databases">
        <authorList>
            <person name="Alioto T."/>
            <person name="Alioto T."/>
            <person name="Gomez Garrido J."/>
        </authorList>
    </citation>
    <scope>NUCLEOTIDE SEQUENCE [LARGE SCALE GENOMIC DNA]</scope>
</reference>
<dbReference type="Pfam" id="PF13424">
    <property type="entry name" value="TPR_12"/>
    <property type="match status" value="1"/>
</dbReference>
<dbReference type="OrthoDB" id="5986190at2759"/>
<dbReference type="EMBL" id="CACTIH010005477">
    <property type="protein sequence ID" value="CAA2994596.1"/>
    <property type="molecule type" value="Genomic_DNA"/>
</dbReference>
<dbReference type="AlphaFoldDB" id="A0A8S0SQI0"/>
<dbReference type="Gene3D" id="1.25.40.10">
    <property type="entry name" value="Tetratricopeptide repeat domain"/>
    <property type="match status" value="2"/>
</dbReference>
<accession>A0A8S0SQI0</accession>
<comment type="caution">
    <text evidence="1">The sequence shown here is derived from an EMBL/GenBank/DDBJ whole genome shotgun (WGS) entry which is preliminary data.</text>
</comment>
<gene>
    <name evidence="1" type="ORF">OLEA9_A098382</name>
</gene>
<keyword evidence="2" id="KW-1185">Reference proteome</keyword>
<sequence length="258" mass="28137">MDLGQNHALAKFSGCMQLGDTYAMLGYLAEAHVQAMQFDEAETLYLMALDIHKKNESSASPEEAADRRLLGLICESKGDYEVASVFVRLADLYNKIGKFNDSKSYCENALRIYSKPVPGSLPEEIARGLVDISAIYESMNEPDKALQLLQKVIKVYGNAPGQQTTIAGTVAQMGVLYYILGSYSDSYTSLKNAISKFRATGEKKSAIFGNTLTQMGLACAADFFEEARGISEAEYGPYHADTLGVYSNLAGTYDAMGR</sequence>
<dbReference type="PANTHER" id="PTHR46284">
    <property type="entry name" value="PROTEIN KINESIN LIGHT CHAIN-RELATED 3"/>
    <property type="match status" value="1"/>
</dbReference>
<evidence type="ECO:0000313" key="2">
    <source>
        <dbReference type="Proteomes" id="UP000594638"/>
    </source>
</evidence>
<dbReference type="Proteomes" id="UP000594638">
    <property type="component" value="Unassembled WGS sequence"/>
</dbReference>
<name>A0A8S0SQI0_OLEEU</name>